<proteinExistence type="predicted"/>
<dbReference type="OrthoDB" id="1504901at2759"/>
<dbReference type="GO" id="GO:0006355">
    <property type="term" value="P:regulation of DNA-templated transcription"/>
    <property type="evidence" value="ECO:0007669"/>
    <property type="project" value="InterPro"/>
</dbReference>
<dbReference type="EMBL" id="CM001740">
    <property type="protein sequence ID" value="KJB11379.1"/>
    <property type="molecule type" value="Genomic_DNA"/>
</dbReference>
<dbReference type="InterPro" id="IPR044172">
    <property type="entry name" value="ILI2-like"/>
</dbReference>
<dbReference type="AlphaFoldDB" id="A0A0D2PWT5"/>
<dbReference type="PANTHER" id="PTHR38546">
    <property type="entry name" value="DNA BINDING PROTEIN"/>
    <property type="match status" value="1"/>
</dbReference>
<evidence type="ECO:0000313" key="1">
    <source>
        <dbReference type="EMBL" id="KJB11379.1"/>
    </source>
</evidence>
<organism evidence="1 2">
    <name type="scientific">Gossypium raimondii</name>
    <name type="common">Peruvian cotton</name>
    <name type="synonym">Gossypium klotzschianum subsp. raimondii</name>
    <dbReference type="NCBI Taxonomy" id="29730"/>
    <lineage>
        <taxon>Eukaryota</taxon>
        <taxon>Viridiplantae</taxon>
        <taxon>Streptophyta</taxon>
        <taxon>Embryophyta</taxon>
        <taxon>Tracheophyta</taxon>
        <taxon>Spermatophyta</taxon>
        <taxon>Magnoliopsida</taxon>
        <taxon>eudicotyledons</taxon>
        <taxon>Gunneridae</taxon>
        <taxon>Pentapetalae</taxon>
        <taxon>rosids</taxon>
        <taxon>malvids</taxon>
        <taxon>Malvales</taxon>
        <taxon>Malvaceae</taxon>
        <taxon>Malvoideae</taxon>
        <taxon>Gossypium</taxon>
    </lineage>
</organism>
<dbReference type="GO" id="GO:0046983">
    <property type="term" value="F:protein dimerization activity"/>
    <property type="evidence" value="ECO:0007669"/>
    <property type="project" value="InterPro"/>
</dbReference>
<sequence>MSSNRSSGRSHENEDFSLKLQELLSTNMKKKTKLLDEICSHIQRLNGEVDDLSIRISELMASLDNNGSINADILRQLLQQ</sequence>
<evidence type="ECO:0000313" key="2">
    <source>
        <dbReference type="Proteomes" id="UP000032304"/>
    </source>
</evidence>
<dbReference type="KEGG" id="gra:105771809"/>
<dbReference type="GO" id="GO:0040008">
    <property type="term" value="P:regulation of growth"/>
    <property type="evidence" value="ECO:0007669"/>
    <property type="project" value="InterPro"/>
</dbReference>
<dbReference type="InterPro" id="IPR044293">
    <property type="entry name" value="PRE"/>
</dbReference>
<reference evidence="1 2" key="1">
    <citation type="journal article" date="2012" name="Nature">
        <title>Repeated polyploidization of Gossypium genomes and the evolution of spinnable cotton fibres.</title>
        <authorList>
            <person name="Paterson A.H."/>
            <person name="Wendel J.F."/>
            <person name="Gundlach H."/>
            <person name="Guo H."/>
            <person name="Jenkins J."/>
            <person name="Jin D."/>
            <person name="Llewellyn D."/>
            <person name="Showmaker K.C."/>
            <person name="Shu S."/>
            <person name="Udall J."/>
            <person name="Yoo M.J."/>
            <person name="Byers R."/>
            <person name="Chen W."/>
            <person name="Doron-Faigenboim A."/>
            <person name="Duke M.V."/>
            <person name="Gong L."/>
            <person name="Grimwood J."/>
            <person name="Grover C."/>
            <person name="Grupp K."/>
            <person name="Hu G."/>
            <person name="Lee T.H."/>
            <person name="Li J."/>
            <person name="Lin L."/>
            <person name="Liu T."/>
            <person name="Marler B.S."/>
            <person name="Page J.T."/>
            <person name="Roberts A.W."/>
            <person name="Romanel E."/>
            <person name="Sanders W.S."/>
            <person name="Szadkowski E."/>
            <person name="Tan X."/>
            <person name="Tang H."/>
            <person name="Xu C."/>
            <person name="Wang J."/>
            <person name="Wang Z."/>
            <person name="Zhang D."/>
            <person name="Zhang L."/>
            <person name="Ashrafi H."/>
            <person name="Bedon F."/>
            <person name="Bowers J.E."/>
            <person name="Brubaker C.L."/>
            <person name="Chee P.W."/>
            <person name="Das S."/>
            <person name="Gingle A.R."/>
            <person name="Haigler C.H."/>
            <person name="Harker D."/>
            <person name="Hoffmann L.V."/>
            <person name="Hovav R."/>
            <person name="Jones D.C."/>
            <person name="Lemke C."/>
            <person name="Mansoor S."/>
            <person name="ur Rahman M."/>
            <person name="Rainville L.N."/>
            <person name="Rambani A."/>
            <person name="Reddy U.K."/>
            <person name="Rong J.K."/>
            <person name="Saranga Y."/>
            <person name="Scheffler B.E."/>
            <person name="Scheffler J.A."/>
            <person name="Stelly D.M."/>
            <person name="Triplett B.A."/>
            <person name="Van Deynze A."/>
            <person name="Vaslin M.F."/>
            <person name="Waghmare V.N."/>
            <person name="Walford S.A."/>
            <person name="Wright R.J."/>
            <person name="Zaki E.A."/>
            <person name="Zhang T."/>
            <person name="Dennis E.S."/>
            <person name="Mayer K.F."/>
            <person name="Peterson D.G."/>
            <person name="Rokhsar D.S."/>
            <person name="Wang X."/>
            <person name="Schmutz J."/>
        </authorList>
    </citation>
    <scope>NUCLEOTIDE SEQUENCE [LARGE SCALE GENOMIC DNA]</scope>
</reference>
<protein>
    <recommendedName>
        <fullName evidence="3">BHLH domain-containing protein</fullName>
    </recommendedName>
</protein>
<accession>A0A0D2PWT5</accession>
<dbReference type="SMR" id="A0A0D2PWT5"/>
<name>A0A0D2PWT5_GOSRA</name>
<dbReference type="Gramene" id="KJB11379">
    <property type="protein sequence ID" value="KJB11379"/>
    <property type="gene ID" value="B456_001G255500"/>
</dbReference>
<gene>
    <name evidence="1" type="ORF">B456_001G255500</name>
</gene>
<keyword evidence="2" id="KW-1185">Reference proteome</keyword>
<dbReference type="PANTHER" id="PTHR38546:SF6">
    <property type="entry name" value="TRANSCRIPTION FACTOR PRE3-LIKE"/>
    <property type="match status" value="1"/>
</dbReference>
<dbReference type="Proteomes" id="UP000032304">
    <property type="component" value="Chromosome 1"/>
</dbReference>
<evidence type="ECO:0008006" key="3">
    <source>
        <dbReference type="Google" id="ProtNLM"/>
    </source>
</evidence>
<dbReference type="Pfam" id="PF23174">
    <property type="entry name" value="bHLH_ILI"/>
    <property type="match status" value="1"/>
</dbReference>